<gene>
    <name evidence="7" type="ORF">Golob_011556</name>
</gene>
<keyword evidence="4" id="KW-1133">Transmembrane helix</keyword>
<evidence type="ECO:0000256" key="1">
    <source>
        <dbReference type="ARBA" id="ARBA00004167"/>
    </source>
</evidence>
<dbReference type="InterPro" id="IPR000719">
    <property type="entry name" value="Prot_kinase_dom"/>
</dbReference>
<evidence type="ECO:0000259" key="6">
    <source>
        <dbReference type="PROSITE" id="PS50011"/>
    </source>
</evidence>
<keyword evidence="3" id="KW-0732">Signal</keyword>
<name>A0A7J8MPV5_9ROSI</name>
<evidence type="ECO:0000256" key="4">
    <source>
        <dbReference type="ARBA" id="ARBA00022989"/>
    </source>
</evidence>
<organism evidence="7 8">
    <name type="scientific">Gossypium lobatum</name>
    <dbReference type="NCBI Taxonomy" id="34289"/>
    <lineage>
        <taxon>Eukaryota</taxon>
        <taxon>Viridiplantae</taxon>
        <taxon>Streptophyta</taxon>
        <taxon>Embryophyta</taxon>
        <taxon>Tracheophyta</taxon>
        <taxon>Spermatophyta</taxon>
        <taxon>Magnoliopsida</taxon>
        <taxon>eudicotyledons</taxon>
        <taxon>Gunneridae</taxon>
        <taxon>Pentapetalae</taxon>
        <taxon>rosids</taxon>
        <taxon>malvids</taxon>
        <taxon>Malvales</taxon>
        <taxon>Malvaceae</taxon>
        <taxon>Malvoideae</taxon>
        <taxon>Gossypium</taxon>
    </lineage>
</organism>
<dbReference type="EMBL" id="JABEZX010000009">
    <property type="protein sequence ID" value="MBA0566771.1"/>
    <property type="molecule type" value="Genomic_DNA"/>
</dbReference>
<dbReference type="GO" id="GO:0005524">
    <property type="term" value="F:ATP binding"/>
    <property type="evidence" value="ECO:0007669"/>
    <property type="project" value="InterPro"/>
</dbReference>
<evidence type="ECO:0000256" key="2">
    <source>
        <dbReference type="ARBA" id="ARBA00022692"/>
    </source>
</evidence>
<keyword evidence="2" id="KW-0812">Transmembrane</keyword>
<evidence type="ECO:0000313" key="8">
    <source>
        <dbReference type="Proteomes" id="UP000593572"/>
    </source>
</evidence>
<dbReference type="PANTHER" id="PTHR47974:SF6">
    <property type="entry name" value="NON-SPECIFIC SERINE_THREONINE PROTEIN KINASE"/>
    <property type="match status" value="1"/>
</dbReference>
<dbReference type="Gene3D" id="1.10.510.10">
    <property type="entry name" value="Transferase(Phosphotransferase) domain 1"/>
    <property type="match status" value="1"/>
</dbReference>
<protein>
    <recommendedName>
        <fullName evidence="6">Protein kinase domain-containing protein</fullName>
    </recommendedName>
</protein>
<sequence length="134" mass="15404">MVSMSMARGTRGYMAPEWLKHDPITPKADVYSFGMVLLELVSGVRSSNIQGSLVHCEDLYLPRWAFGKVFKDMKVDDILDRQIKHCFHNRLHFDFVNRMVHTAIWCLQDLPEVRPSIGKVAKMLEGTVETIEPK</sequence>
<keyword evidence="8" id="KW-1185">Reference proteome</keyword>
<comment type="caution">
    <text evidence="7">The sequence shown here is derived from an EMBL/GenBank/DDBJ whole genome shotgun (WGS) entry which is preliminary data.</text>
</comment>
<accession>A0A7J8MPV5</accession>
<dbReference type="Pfam" id="PF00069">
    <property type="entry name" value="Pkinase"/>
    <property type="match status" value="1"/>
</dbReference>
<dbReference type="PROSITE" id="PS50011">
    <property type="entry name" value="PROTEIN_KINASE_DOM"/>
    <property type="match status" value="1"/>
</dbReference>
<keyword evidence="5" id="KW-0472">Membrane</keyword>
<evidence type="ECO:0000256" key="5">
    <source>
        <dbReference type="ARBA" id="ARBA00023136"/>
    </source>
</evidence>
<dbReference type="PANTHER" id="PTHR47974">
    <property type="entry name" value="OS07G0415500 PROTEIN"/>
    <property type="match status" value="1"/>
</dbReference>
<dbReference type="GO" id="GO:0016020">
    <property type="term" value="C:membrane"/>
    <property type="evidence" value="ECO:0007669"/>
    <property type="project" value="UniProtKB-SubCell"/>
</dbReference>
<dbReference type="AlphaFoldDB" id="A0A7J8MPV5"/>
<dbReference type="SUPFAM" id="SSF56112">
    <property type="entry name" value="Protein kinase-like (PK-like)"/>
    <property type="match status" value="1"/>
</dbReference>
<proteinExistence type="predicted"/>
<feature type="domain" description="Protein kinase" evidence="6">
    <location>
        <begin position="1"/>
        <end position="128"/>
    </location>
</feature>
<evidence type="ECO:0000256" key="3">
    <source>
        <dbReference type="ARBA" id="ARBA00022729"/>
    </source>
</evidence>
<reference evidence="7 8" key="1">
    <citation type="journal article" date="2019" name="Genome Biol. Evol.">
        <title>Insights into the evolution of the New World diploid cottons (Gossypium, subgenus Houzingenia) based on genome sequencing.</title>
        <authorList>
            <person name="Grover C.E."/>
            <person name="Arick M.A. 2nd"/>
            <person name="Thrash A."/>
            <person name="Conover J.L."/>
            <person name="Sanders W.S."/>
            <person name="Peterson D.G."/>
            <person name="Frelichowski J.E."/>
            <person name="Scheffler J.A."/>
            <person name="Scheffler B.E."/>
            <person name="Wendel J.F."/>
        </authorList>
    </citation>
    <scope>NUCLEOTIDE SEQUENCE [LARGE SCALE GENOMIC DNA]</scope>
    <source>
        <strain evidence="7">157</strain>
        <tissue evidence="7">Leaf</tissue>
    </source>
</reference>
<comment type="subcellular location">
    <subcellularLocation>
        <location evidence="1">Membrane</location>
        <topology evidence="1">Single-pass membrane protein</topology>
    </subcellularLocation>
</comment>
<dbReference type="GO" id="GO:0004672">
    <property type="term" value="F:protein kinase activity"/>
    <property type="evidence" value="ECO:0007669"/>
    <property type="project" value="InterPro"/>
</dbReference>
<evidence type="ECO:0000313" key="7">
    <source>
        <dbReference type="EMBL" id="MBA0566771.1"/>
    </source>
</evidence>
<dbReference type="InterPro" id="IPR011009">
    <property type="entry name" value="Kinase-like_dom_sf"/>
</dbReference>
<dbReference type="Proteomes" id="UP000593572">
    <property type="component" value="Unassembled WGS sequence"/>
</dbReference>